<organism evidence="1 2">
    <name type="scientific">Cedecea neteri</name>
    <dbReference type="NCBI Taxonomy" id="158822"/>
    <lineage>
        <taxon>Bacteria</taxon>
        <taxon>Pseudomonadati</taxon>
        <taxon>Pseudomonadota</taxon>
        <taxon>Gammaproteobacteria</taxon>
        <taxon>Enterobacterales</taxon>
        <taxon>Enterobacteriaceae</taxon>
        <taxon>Cedecea</taxon>
    </lineage>
</organism>
<name>A0A2X3IY15_9ENTR</name>
<dbReference type="Proteomes" id="UP000251197">
    <property type="component" value="Unassembled WGS sequence"/>
</dbReference>
<evidence type="ECO:0000313" key="2">
    <source>
        <dbReference type="Proteomes" id="UP000251197"/>
    </source>
</evidence>
<dbReference type="AlphaFoldDB" id="A0A2X3IY15"/>
<proteinExistence type="predicted"/>
<dbReference type="EMBL" id="UAVU01000009">
    <property type="protein sequence ID" value="SQC92066.1"/>
    <property type="molecule type" value="Genomic_DNA"/>
</dbReference>
<sequence>MEKECSSLDYLHLTTNAKFTNDKPLFHNDYHNRIAKWMDTDSLNEARKAMCKRRVYQHEKCLCPGARLCRKVQRITRCFPLPHRSLWNRTLNQNPGIYMMQAIVETRLKKFNDNRAIILRIIWHSAIWWRLHWPDWGAENCFIRSGAPDIAL</sequence>
<evidence type="ECO:0000313" key="1">
    <source>
        <dbReference type="EMBL" id="SQC92066.1"/>
    </source>
</evidence>
<gene>
    <name evidence="1" type="ORF">NCTC12120_05252</name>
</gene>
<dbReference type="RefSeq" id="WP_061278981.1">
    <property type="nucleotide sequence ID" value="NZ_CP023526.1"/>
</dbReference>
<reference evidence="1 2" key="1">
    <citation type="submission" date="2018-06" db="EMBL/GenBank/DDBJ databases">
        <authorList>
            <consortium name="Pathogen Informatics"/>
            <person name="Doyle S."/>
        </authorList>
    </citation>
    <scope>NUCLEOTIDE SEQUENCE [LARGE SCALE GENOMIC DNA]</scope>
    <source>
        <strain evidence="1 2">NCTC12120</strain>
    </source>
</reference>
<protein>
    <submittedName>
        <fullName evidence="1">Uncharacterized protein</fullName>
    </submittedName>
</protein>
<accession>A0A2X3IY15</accession>